<dbReference type="EMBL" id="QKKF02022243">
    <property type="protein sequence ID" value="RZF38546.1"/>
    <property type="molecule type" value="Genomic_DNA"/>
</dbReference>
<dbReference type="AlphaFoldDB" id="A0A482WZ58"/>
<evidence type="ECO:0000313" key="8">
    <source>
        <dbReference type="Proteomes" id="UP000291343"/>
    </source>
</evidence>
<keyword evidence="3" id="KW-0677">Repeat</keyword>
<dbReference type="Pfam" id="PF26022">
    <property type="entry name" value="CC_Liprin_beta"/>
    <property type="match status" value="1"/>
</dbReference>
<gene>
    <name evidence="7" type="ORF">LSTR_LSTR006141</name>
</gene>
<feature type="domain" description="SAM" evidence="6">
    <location>
        <begin position="488"/>
        <end position="546"/>
    </location>
</feature>
<dbReference type="InterPro" id="IPR058914">
    <property type="entry name" value="LIPB1/2_CC"/>
</dbReference>
<evidence type="ECO:0000256" key="4">
    <source>
        <dbReference type="ARBA" id="ARBA00023054"/>
    </source>
</evidence>
<dbReference type="InterPro" id="IPR029515">
    <property type="entry name" value="Liprin"/>
</dbReference>
<keyword evidence="4" id="KW-0175">Coiled coil</keyword>
<dbReference type="InParanoid" id="A0A482WZ58"/>
<reference evidence="7 8" key="1">
    <citation type="journal article" date="2017" name="Gigascience">
        <title>Genome sequence of the small brown planthopper, Laodelphax striatellus.</title>
        <authorList>
            <person name="Zhu J."/>
            <person name="Jiang F."/>
            <person name="Wang X."/>
            <person name="Yang P."/>
            <person name="Bao Y."/>
            <person name="Zhao W."/>
            <person name="Wang W."/>
            <person name="Lu H."/>
            <person name="Wang Q."/>
            <person name="Cui N."/>
            <person name="Li J."/>
            <person name="Chen X."/>
            <person name="Luo L."/>
            <person name="Yu J."/>
            <person name="Kang L."/>
            <person name="Cui F."/>
        </authorList>
    </citation>
    <scope>NUCLEOTIDE SEQUENCE [LARGE SCALE GENOMIC DNA]</scope>
    <source>
        <strain evidence="7">Lst14</strain>
    </source>
</reference>
<dbReference type="Gene3D" id="1.10.150.50">
    <property type="entry name" value="Transcription Factor, Ets-1"/>
    <property type="match status" value="3"/>
</dbReference>
<evidence type="ECO:0000313" key="7">
    <source>
        <dbReference type="EMBL" id="RZF38546.1"/>
    </source>
</evidence>
<dbReference type="FunCoup" id="A0A482WZ58">
    <property type="interactions" value="171"/>
</dbReference>
<dbReference type="CDD" id="cd09566">
    <property type="entry name" value="SAM_liprin-beta1_2_repeat2"/>
    <property type="match status" value="1"/>
</dbReference>
<protein>
    <recommendedName>
        <fullName evidence="6">SAM domain-containing protein</fullName>
    </recommendedName>
</protein>
<dbReference type="GO" id="GO:0007528">
    <property type="term" value="P:neuromuscular junction development"/>
    <property type="evidence" value="ECO:0007669"/>
    <property type="project" value="TreeGrafter"/>
</dbReference>
<dbReference type="FunFam" id="1.10.150.50:FF:000007">
    <property type="entry name" value="Liprin-beta-1 isoform 1"/>
    <property type="match status" value="1"/>
</dbReference>
<dbReference type="GO" id="GO:0005829">
    <property type="term" value="C:cytosol"/>
    <property type="evidence" value="ECO:0007669"/>
    <property type="project" value="UniProtKB-ARBA"/>
</dbReference>
<feature type="region of interest" description="Disordered" evidence="5">
    <location>
        <begin position="176"/>
        <end position="227"/>
    </location>
</feature>
<dbReference type="InterPro" id="IPR037619">
    <property type="entry name" value="LIPB1/2_SAM_3rd"/>
</dbReference>
<organism evidence="7 8">
    <name type="scientific">Laodelphax striatellus</name>
    <name type="common">Small brown planthopper</name>
    <name type="synonym">Delphax striatella</name>
    <dbReference type="NCBI Taxonomy" id="195883"/>
    <lineage>
        <taxon>Eukaryota</taxon>
        <taxon>Metazoa</taxon>
        <taxon>Ecdysozoa</taxon>
        <taxon>Arthropoda</taxon>
        <taxon>Hexapoda</taxon>
        <taxon>Insecta</taxon>
        <taxon>Pterygota</taxon>
        <taxon>Neoptera</taxon>
        <taxon>Paraneoptera</taxon>
        <taxon>Hemiptera</taxon>
        <taxon>Auchenorrhyncha</taxon>
        <taxon>Fulgoroidea</taxon>
        <taxon>Delphacidae</taxon>
        <taxon>Criomorphinae</taxon>
        <taxon>Laodelphax</taxon>
    </lineage>
</organism>
<accession>A0A482WZ58</accession>
<evidence type="ECO:0000256" key="3">
    <source>
        <dbReference type="ARBA" id="ARBA00022737"/>
    </source>
</evidence>
<evidence type="ECO:0000256" key="1">
    <source>
        <dbReference type="ARBA" id="ARBA00007547"/>
    </source>
</evidence>
<dbReference type="InterPro" id="IPR037618">
    <property type="entry name" value="LIPB1/2_SAM_2nd"/>
</dbReference>
<dbReference type="CDD" id="cd09569">
    <property type="entry name" value="SAM_liprin-beta1_2_repeat3"/>
    <property type="match status" value="1"/>
</dbReference>
<proteinExistence type="inferred from homology"/>
<name>A0A482WZ58_LAOST</name>
<dbReference type="SMR" id="A0A482WZ58"/>
<comment type="caution">
    <text evidence="7">The sequence shown here is derived from an EMBL/GenBank/DDBJ whole genome shotgun (WGS) entry which is preliminary data.</text>
</comment>
<dbReference type="InterPro" id="IPR013761">
    <property type="entry name" value="SAM/pointed_sf"/>
</dbReference>
<dbReference type="Pfam" id="PF07647">
    <property type="entry name" value="SAM_2"/>
    <property type="match status" value="1"/>
</dbReference>
<dbReference type="PANTHER" id="PTHR12587:SF14">
    <property type="entry name" value="AT31531P"/>
    <property type="match status" value="1"/>
</dbReference>
<dbReference type="InterPro" id="IPR001660">
    <property type="entry name" value="SAM"/>
</dbReference>
<evidence type="ECO:0000256" key="5">
    <source>
        <dbReference type="SAM" id="MobiDB-lite"/>
    </source>
</evidence>
<dbReference type="STRING" id="195883.A0A482WZ58"/>
<sequence>MGKAQDQTAELDSPHTEASKLLEAALQQMDGIISGNRMVSSNPALEAAERLAASLQESPPPPPPDPAIAAIIRSWLAQTPAEADEQLRRLEGDKQSLSLQVTVLNDQIEAQSEKISDLEKTLEEQKKQITNAENLLQREVLTRSSLETQKLELLAVVSELKRQQACLERENVDLRERLGDERRRHKPPPAPPRSSPFPPHHTSTPTNRQPPDGHNYNSSPTPSPILQNNVRKLSEDNSSPILHQGGFHSRIGNQQYSSLPRQHHLAGDQQTTATATLKNRVAFGRNQHLYLLHSGSGGGGVLASDRCSSVPNLAESETVVISDTASEADVSNANGNYSQNSTPTLQMNKARGIKKIFTRIKRSGSGSLDDIPGDGEFRRGGVRATANARLGWTTNQTTRPDQPFSEWNTDALCAWLTELGLDYCATEAKRWIKSGTQLLNATQSEIDKELGIKNPLHRKKLHVALYCERGGGGDALRGAAGGLGTGWVLRWLDDVGLPQHKDAFLAARVDGRLLHRLTFDDLVTLHVTNALHVASIRTGIQVLRNNNFDGNCLIRRSAPEGSENVGPAEIALWTNHRVMEWLRAVDLAEYAPNLRGSGVHGGLLVHEPRFTGELLASLLSIPPGKTLLRRHLTTHFKDLLGRDVIQEKRDAEASLGYVPLTTTAKVKVAKNSQFTLKRKKSKGELDYGELVCPLDGSRNQSEALQGEQQNNNQSQGHNSPQNTTTTTITSITSSNTTTVPPLPATARVQVQNPGVVSLEPISSIQKPLSGSQSAISITDRSSNV</sequence>
<dbReference type="PANTHER" id="PTHR12587">
    <property type="entry name" value="LAR INTERACTING PROTEIN LIP -RELATED PROTEIN"/>
    <property type="match status" value="1"/>
</dbReference>
<feature type="region of interest" description="Disordered" evidence="5">
    <location>
        <begin position="700"/>
        <end position="743"/>
    </location>
</feature>
<dbReference type="PROSITE" id="PS50105">
    <property type="entry name" value="SAM_DOMAIN"/>
    <property type="match status" value="3"/>
</dbReference>
<evidence type="ECO:0000259" key="6">
    <source>
        <dbReference type="PROSITE" id="PS50105"/>
    </source>
</evidence>
<feature type="domain" description="SAM" evidence="6">
    <location>
        <begin position="407"/>
        <end position="461"/>
    </location>
</feature>
<dbReference type="SMART" id="SM00454">
    <property type="entry name" value="SAM"/>
    <property type="match status" value="3"/>
</dbReference>
<feature type="compositionally biased region" description="Polar residues" evidence="5">
    <location>
        <begin position="215"/>
        <end position="227"/>
    </location>
</feature>
<dbReference type="GO" id="GO:0048786">
    <property type="term" value="C:presynaptic active zone"/>
    <property type="evidence" value="ECO:0007669"/>
    <property type="project" value="TreeGrafter"/>
</dbReference>
<feature type="region of interest" description="Disordered" evidence="5">
    <location>
        <begin position="765"/>
        <end position="784"/>
    </location>
</feature>
<comment type="similarity">
    <text evidence="1">Belongs to the liprin family. Liprin-beta subfamily.</text>
</comment>
<feature type="compositionally biased region" description="Low complexity" evidence="5">
    <location>
        <begin position="705"/>
        <end position="738"/>
    </location>
</feature>
<dbReference type="CDD" id="cd09563">
    <property type="entry name" value="SAM_liprin-beta1_2_repeat1"/>
    <property type="match status" value="1"/>
</dbReference>
<evidence type="ECO:0000256" key="2">
    <source>
        <dbReference type="ARBA" id="ARBA00022553"/>
    </source>
</evidence>
<dbReference type="FunFam" id="1.10.150.50:FF:000005">
    <property type="entry name" value="Liprin-beta-1 isoform 1"/>
    <property type="match status" value="1"/>
</dbReference>
<feature type="domain" description="SAM" evidence="6">
    <location>
        <begin position="573"/>
        <end position="606"/>
    </location>
</feature>
<keyword evidence="8" id="KW-1185">Reference proteome</keyword>
<dbReference type="InterPro" id="IPR037617">
    <property type="entry name" value="LIPB1/2_SAM_1"/>
</dbReference>
<keyword evidence="2" id="KW-0597">Phosphoprotein</keyword>
<feature type="compositionally biased region" description="Pro residues" evidence="5">
    <location>
        <begin position="188"/>
        <end position="199"/>
    </location>
</feature>
<dbReference type="SUPFAM" id="SSF47769">
    <property type="entry name" value="SAM/Pointed domain"/>
    <property type="match status" value="3"/>
</dbReference>
<dbReference type="Pfam" id="PF00536">
    <property type="entry name" value="SAM_1"/>
    <property type="match status" value="2"/>
</dbReference>
<dbReference type="Proteomes" id="UP000291343">
    <property type="component" value="Unassembled WGS sequence"/>
</dbReference>
<dbReference type="OrthoDB" id="6516566at2759"/>